<evidence type="ECO:0000313" key="7">
    <source>
        <dbReference type="EMBL" id="MCJ2379256.1"/>
    </source>
</evidence>
<organism evidence="7 8">
    <name type="scientific">Parabacteroides faecalis</name>
    <dbReference type="NCBI Taxonomy" id="2924040"/>
    <lineage>
        <taxon>Bacteria</taxon>
        <taxon>Pseudomonadati</taxon>
        <taxon>Bacteroidota</taxon>
        <taxon>Bacteroidia</taxon>
        <taxon>Bacteroidales</taxon>
        <taxon>Tannerellaceae</taxon>
        <taxon>Parabacteroides</taxon>
    </lineage>
</organism>
<dbReference type="Proteomes" id="UP001165444">
    <property type="component" value="Unassembled WGS sequence"/>
</dbReference>
<keyword evidence="3" id="KW-0731">Sigma factor</keyword>
<dbReference type="NCBIfam" id="TIGR02937">
    <property type="entry name" value="sigma70-ECF"/>
    <property type="match status" value="1"/>
</dbReference>
<evidence type="ECO:0000259" key="6">
    <source>
        <dbReference type="Pfam" id="PF08281"/>
    </source>
</evidence>
<feature type="domain" description="RNA polymerase sigma-70 region 2" evidence="5">
    <location>
        <begin position="32"/>
        <end position="95"/>
    </location>
</feature>
<dbReference type="Pfam" id="PF08281">
    <property type="entry name" value="Sigma70_r4_2"/>
    <property type="match status" value="1"/>
</dbReference>
<dbReference type="PANTHER" id="PTHR43133:SF46">
    <property type="entry name" value="RNA POLYMERASE SIGMA-70 FACTOR ECF SUBFAMILY"/>
    <property type="match status" value="1"/>
</dbReference>
<accession>A0ABT0BWV4</accession>
<dbReference type="SUPFAM" id="SSF88946">
    <property type="entry name" value="Sigma2 domain of RNA polymerase sigma factors"/>
    <property type="match status" value="1"/>
</dbReference>
<protein>
    <submittedName>
        <fullName evidence="7">RNA polymerase sigma-70 factor</fullName>
    </submittedName>
</protein>
<dbReference type="NCBIfam" id="TIGR02985">
    <property type="entry name" value="Sig70_bacteroi1"/>
    <property type="match status" value="1"/>
</dbReference>
<evidence type="ECO:0000256" key="2">
    <source>
        <dbReference type="ARBA" id="ARBA00023015"/>
    </source>
</evidence>
<evidence type="ECO:0000256" key="4">
    <source>
        <dbReference type="ARBA" id="ARBA00023163"/>
    </source>
</evidence>
<keyword evidence="2" id="KW-0805">Transcription regulation</keyword>
<proteinExistence type="inferred from homology"/>
<evidence type="ECO:0000259" key="5">
    <source>
        <dbReference type="Pfam" id="PF04542"/>
    </source>
</evidence>
<evidence type="ECO:0000256" key="1">
    <source>
        <dbReference type="ARBA" id="ARBA00010641"/>
    </source>
</evidence>
<dbReference type="PANTHER" id="PTHR43133">
    <property type="entry name" value="RNA POLYMERASE ECF-TYPE SIGMA FACTO"/>
    <property type="match status" value="1"/>
</dbReference>
<name>A0ABT0BWV4_9BACT</name>
<gene>
    <name evidence="7" type="ORF">MUN53_01260</name>
</gene>
<dbReference type="Gene3D" id="1.10.1740.10">
    <property type="match status" value="1"/>
</dbReference>
<comment type="caution">
    <text evidence="7">The sequence shown here is derived from an EMBL/GenBank/DDBJ whole genome shotgun (WGS) entry which is preliminary data.</text>
</comment>
<dbReference type="InterPro" id="IPR014284">
    <property type="entry name" value="RNA_pol_sigma-70_dom"/>
</dbReference>
<keyword evidence="4" id="KW-0804">Transcription</keyword>
<dbReference type="SUPFAM" id="SSF88659">
    <property type="entry name" value="Sigma3 and sigma4 domains of RNA polymerase sigma factors"/>
    <property type="match status" value="1"/>
</dbReference>
<dbReference type="InterPro" id="IPR014327">
    <property type="entry name" value="RNA_pol_sigma70_bacteroid"/>
</dbReference>
<evidence type="ECO:0000256" key="3">
    <source>
        <dbReference type="ARBA" id="ARBA00023082"/>
    </source>
</evidence>
<reference evidence="7 8" key="1">
    <citation type="submission" date="2022-03" db="EMBL/GenBank/DDBJ databases">
        <title>Parabacteroides sp. nov. isolated from swine feces.</title>
        <authorList>
            <person name="Bak J.E."/>
        </authorList>
    </citation>
    <scope>NUCLEOTIDE SEQUENCE [LARGE SCALE GENOMIC DNA]</scope>
    <source>
        <strain evidence="7 8">AGMB00274</strain>
    </source>
</reference>
<feature type="domain" description="RNA polymerase sigma factor 70 region 4 type 2" evidence="6">
    <location>
        <begin position="135"/>
        <end position="183"/>
    </location>
</feature>
<dbReference type="RefSeq" id="WP_243323096.1">
    <property type="nucleotide sequence ID" value="NZ_JAKZMM010000002.1"/>
</dbReference>
<sequence length="191" mass="22484">MIVVYEICAMLRGLIVQLSSGNSRALRDIMDVYQKRLYKYALQYVKNEFVAEEIVEDVFVALWNKHTELKDVEDISGFLLVITRNLCLNYLRKKRLEMIDLASLTEEQIYQRGNLYVLEDETLCSLVSKDYEAKLNNVLNKLPEKTRQIFLLSRRDGLKNKEIAEKMQLLEKSIEYHITKALLEIRKAIFE</sequence>
<dbReference type="InterPro" id="IPR036388">
    <property type="entry name" value="WH-like_DNA-bd_sf"/>
</dbReference>
<dbReference type="InterPro" id="IPR013249">
    <property type="entry name" value="RNA_pol_sigma70_r4_t2"/>
</dbReference>
<dbReference type="InterPro" id="IPR013325">
    <property type="entry name" value="RNA_pol_sigma_r2"/>
</dbReference>
<keyword evidence="8" id="KW-1185">Reference proteome</keyword>
<dbReference type="InterPro" id="IPR013324">
    <property type="entry name" value="RNA_pol_sigma_r3/r4-like"/>
</dbReference>
<dbReference type="Pfam" id="PF04542">
    <property type="entry name" value="Sigma70_r2"/>
    <property type="match status" value="1"/>
</dbReference>
<dbReference type="Gene3D" id="1.10.10.10">
    <property type="entry name" value="Winged helix-like DNA-binding domain superfamily/Winged helix DNA-binding domain"/>
    <property type="match status" value="1"/>
</dbReference>
<dbReference type="InterPro" id="IPR039425">
    <property type="entry name" value="RNA_pol_sigma-70-like"/>
</dbReference>
<comment type="similarity">
    <text evidence="1">Belongs to the sigma-70 factor family. ECF subfamily.</text>
</comment>
<dbReference type="InterPro" id="IPR007627">
    <property type="entry name" value="RNA_pol_sigma70_r2"/>
</dbReference>
<dbReference type="EMBL" id="JAKZMM010000002">
    <property type="protein sequence ID" value="MCJ2379256.1"/>
    <property type="molecule type" value="Genomic_DNA"/>
</dbReference>
<evidence type="ECO:0000313" key="8">
    <source>
        <dbReference type="Proteomes" id="UP001165444"/>
    </source>
</evidence>